<dbReference type="EMBL" id="JH598325">
    <property type="status" value="NOT_ANNOTATED_CDS"/>
    <property type="molecule type" value="Genomic_DNA"/>
</dbReference>
<protein>
    <recommendedName>
        <fullName evidence="3">FH2 domain-containing protein</fullName>
    </recommendedName>
</protein>
<keyword evidence="2" id="KW-1185">Reference proteome</keyword>
<dbReference type="STRING" id="559515.M4B4X5"/>
<dbReference type="InterPro" id="IPR019309">
    <property type="entry name" value="WASHC3"/>
</dbReference>
<dbReference type="GO" id="GO:0071203">
    <property type="term" value="C:WASH complex"/>
    <property type="evidence" value="ECO:0007669"/>
    <property type="project" value="InterPro"/>
</dbReference>
<dbReference type="EnsemblProtists" id="HpaT801325">
    <property type="protein sequence ID" value="HpaP801325"/>
    <property type="gene ID" value="HpaG801325"/>
</dbReference>
<name>M4B4X5_HYAAE</name>
<evidence type="ECO:0008006" key="3">
    <source>
        <dbReference type="Google" id="ProtNLM"/>
    </source>
</evidence>
<dbReference type="Pfam" id="PF10152">
    <property type="entry name" value="CCDC53"/>
    <property type="match status" value="1"/>
</dbReference>
<organism evidence="1 2">
    <name type="scientific">Hyaloperonospora arabidopsidis (strain Emoy2)</name>
    <name type="common">Downy mildew agent</name>
    <name type="synonym">Peronospora arabidopsidis</name>
    <dbReference type="NCBI Taxonomy" id="559515"/>
    <lineage>
        <taxon>Eukaryota</taxon>
        <taxon>Sar</taxon>
        <taxon>Stramenopiles</taxon>
        <taxon>Oomycota</taxon>
        <taxon>Peronosporomycetes</taxon>
        <taxon>Peronosporales</taxon>
        <taxon>Peronosporaceae</taxon>
        <taxon>Hyaloperonospora</taxon>
    </lineage>
</organism>
<dbReference type="VEuPathDB" id="FungiDB:HpaG801325"/>
<dbReference type="eggNOG" id="ENOG502SMJ1">
    <property type="taxonomic scope" value="Eukaryota"/>
</dbReference>
<proteinExistence type="predicted"/>
<evidence type="ECO:0000313" key="1">
    <source>
        <dbReference type="EnsemblProtists" id="HpaP801325"/>
    </source>
</evidence>
<accession>M4B4X5</accession>
<sequence>MFLAQIRVAALEVTESRAGILRLIGGDSLKPTEAWTEDELKKQEAPTEIINSLEDDKTDIAVAIKDPFERYRKMLKVGVPRETVEEQMRIDRVDPTGIDVKGVSGAKQVTAPVVRDVRVTKTKRRRWHWTEVAEVDRTAPPSKGSLWTQVNEKEAHQRLSASSQAYIQELYVKEIGNRVESSKRVELKTNTKTAPTIHRSRSAKPDKVQILKGNKAVNLEFAVKRIAPPFEKVARDVNILTAMYLQDTDIKTILAMWPSMAEEIALEEYSEDFDALKPRAVSRDDPSCSDGQR</sequence>
<reference evidence="1" key="2">
    <citation type="submission" date="2015-06" db="UniProtKB">
        <authorList>
            <consortium name="EnsemblProtists"/>
        </authorList>
    </citation>
    <scope>IDENTIFICATION</scope>
    <source>
        <strain evidence="1">Emoy2</strain>
    </source>
</reference>
<dbReference type="SUPFAM" id="SSF101447">
    <property type="entry name" value="Formin homology 2 domain (FH2 domain)"/>
    <property type="match status" value="1"/>
</dbReference>
<dbReference type="HOGENOM" id="CLU_951407_0_0_1"/>
<dbReference type="InParanoid" id="M4B4X5"/>
<dbReference type="InterPro" id="IPR042201">
    <property type="entry name" value="FH2_Formin_sf"/>
</dbReference>
<reference evidence="2" key="1">
    <citation type="journal article" date="2010" name="Science">
        <title>Signatures of adaptation to obligate biotrophy in the Hyaloperonospora arabidopsidis genome.</title>
        <authorList>
            <person name="Baxter L."/>
            <person name="Tripathy S."/>
            <person name="Ishaque N."/>
            <person name="Boot N."/>
            <person name="Cabral A."/>
            <person name="Kemen E."/>
            <person name="Thines M."/>
            <person name="Ah-Fong A."/>
            <person name="Anderson R."/>
            <person name="Badejoko W."/>
            <person name="Bittner-Eddy P."/>
            <person name="Boore J.L."/>
            <person name="Chibucos M.C."/>
            <person name="Coates M."/>
            <person name="Dehal P."/>
            <person name="Delehaunty K."/>
            <person name="Dong S."/>
            <person name="Downton P."/>
            <person name="Dumas B."/>
            <person name="Fabro G."/>
            <person name="Fronick C."/>
            <person name="Fuerstenberg S.I."/>
            <person name="Fulton L."/>
            <person name="Gaulin E."/>
            <person name="Govers F."/>
            <person name="Hughes L."/>
            <person name="Humphray S."/>
            <person name="Jiang R.H."/>
            <person name="Judelson H."/>
            <person name="Kamoun S."/>
            <person name="Kyung K."/>
            <person name="Meijer H."/>
            <person name="Minx P."/>
            <person name="Morris P."/>
            <person name="Nelson J."/>
            <person name="Phuntumart V."/>
            <person name="Qutob D."/>
            <person name="Rehmany A."/>
            <person name="Rougon-Cardoso A."/>
            <person name="Ryden P."/>
            <person name="Torto-Alalibo T."/>
            <person name="Studholme D."/>
            <person name="Wang Y."/>
            <person name="Win J."/>
            <person name="Wood J."/>
            <person name="Clifton S.W."/>
            <person name="Rogers J."/>
            <person name="Van den Ackerveken G."/>
            <person name="Jones J.D."/>
            <person name="McDowell J.M."/>
            <person name="Beynon J."/>
            <person name="Tyler B.M."/>
        </authorList>
    </citation>
    <scope>NUCLEOTIDE SEQUENCE [LARGE SCALE GENOMIC DNA]</scope>
    <source>
        <strain evidence="2">Emoy2</strain>
    </source>
</reference>
<dbReference type="Proteomes" id="UP000011713">
    <property type="component" value="Unassembled WGS sequence"/>
</dbReference>
<dbReference type="AlphaFoldDB" id="M4B4X5"/>
<dbReference type="Gene3D" id="1.20.58.2220">
    <property type="entry name" value="Formin, FH2 domain"/>
    <property type="match status" value="1"/>
</dbReference>
<evidence type="ECO:0000313" key="2">
    <source>
        <dbReference type="Proteomes" id="UP000011713"/>
    </source>
</evidence>